<keyword evidence="4" id="KW-1185">Reference proteome</keyword>
<dbReference type="Gene3D" id="1.20.58.60">
    <property type="match status" value="1"/>
</dbReference>
<dbReference type="Pfam" id="PF00435">
    <property type="entry name" value="Spectrin"/>
    <property type="match status" value="1"/>
</dbReference>
<evidence type="ECO:0000256" key="1">
    <source>
        <dbReference type="ARBA" id="ARBA00022737"/>
    </source>
</evidence>
<feature type="non-terminal residue" evidence="3">
    <location>
        <position position="1"/>
    </location>
</feature>
<dbReference type="EMBL" id="BMAT01003536">
    <property type="protein sequence ID" value="GFS27092.1"/>
    <property type="molecule type" value="Genomic_DNA"/>
</dbReference>
<dbReference type="PANTHER" id="PTHR11915">
    <property type="entry name" value="SPECTRIN/FILAMIN RELATED CYTOSKELETAL PROTEIN"/>
    <property type="match status" value="1"/>
</dbReference>
<evidence type="ECO:0000313" key="4">
    <source>
        <dbReference type="Proteomes" id="UP000762676"/>
    </source>
</evidence>
<dbReference type="InterPro" id="IPR018159">
    <property type="entry name" value="Spectrin/alpha-actinin"/>
</dbReference>
<dbReference type="SMART" id="SM00150">
    <property type="entry name" value="SPEC"/>
    <property type="match status" value="1"/>
</dbReference>
<feature type="compositionally biased region" description="Basic and acidic residues" evidence="2">
    <location>
        <begin position="310"/>
        <end position="326"/>
    </location>
</feature>
<dbReference type="InterPro" id="IPR002017">
    <property type="entry name" value="Spectrin_repeat"/>
</dbReference>
<organism evidence="3 4">
    <name type="scientific">Elysia marginata</name>
    <dbReference type="NCBI Taxonomy" id="1093978"/>
    <lineage>
        <taxon>Eukaryota</taxon>
        <taxon>Metazoa</taxon>
        <taxon>Spiralia</taxon>
        <taxon>Lophotrochozoa</taxon>
        <taxon>Mollusca</taxon>
        <taxon>Gastropoda</taxon>
        <taxon>Heterobranchia</taxon>
        <taxon>Euthyneura</taxon>
        <taxon>Panpulmonata</taxon>
        <taxon>Sacoglossa</taxon>
        <taxon>Placobranchoidea</taxon>
        <taxon>Plakobranchidae</taxon>
        <taxon>Elysia</taxon>
    </lineage>
</organism>
<sequence length="326" mass="37550">ELEVSLRQHQGDVTRMNSAGEEILQGTSALTAHRLRDKLELINHRWKVLCAEVLTRQKRSMKENSVEPSEFTTEMDDLFSWIDEAENILASSLRPDLHYLEALLEKIKDREDEVTSRQENLDSVNRGGAALLKSPSLTDEDRTNIQRDLDNLNHGWNKLVKELPQRVTQIEAEIKRVGQIHDEVDSLQQALVTTRKLQDVIASADQDGNSNVDHKNIAEKLKENQHQLNRVNEQYHQVLQSCKTLGVSVAEPLQVKVRKVNSDFKELQDMVTAAQYQRREKEVEEIKEVPDEEDQPRIVEIIDQGEVEDRDIGSQREGESMEKHRE</sequence>
<evidence type="ECO:0000256" key="2">
    <source>
        <dbReference type="SAM" id="MobiDB-lite"/>
    </source>
</evidence>
<accession>A0AAV4JWE4</accession>
<dbReference type="SUPFAM" id="SSF46966">
    <property type="entry name" value="Spectrin repeat"/>
    <property type="match status" value="2"/>
</dbReference>
<reference evidence="3 4" key="1">
    <citation type="journal article" date="2021" name="Elife">
        <title>Chloroplast acquisition without the gene transfer in kleptoplastic sea slugs, Plakobranchus ocellatus.</title>
        <authorList>
            <person name="Maeda T."/>
            <person name="Takahashi S."/>
            <person name="Yoshida T."/>
            <person name="Shimamura S."/>
            <person name="Takaki Y."/>
            <person name="Nagai Y."/>
            <person name="Toyoda A."/>
            <person name="Suzuki Y."/>
            <person name="Arimoto A."/>
            <person name="Ishii H."/>
            <person name="Satoh N."/>
            <person name="Nishiyama T."/>
            <person name="Hasebe M."/>
            <person name="Maruyama T."/>
            <person name="Minagawa J."/>
            <person name="Obokata J."/>
            <person name="Shigenobu S."/>
        </authorList>
    </citation>
    <scope>NUCLEOTIDE SEQUENCE [LARGE SCALE GENOMIC DNA]</scope>
</reference>
<gene>
    <name evidence="3" type="ORF">ElyMa_001739500</name>
</gene>
<keyword evidence="1" id="KW-0677">Repeat</keyword>
<dbReference type="AlphaFoldDB" id="A0AAV4JWE4"/>
<proteinExistence type="predicted"/>
<evidence type="ECO:0000313" key="3">
    <source>
        <dbReference type="EMBL" id="GFS27092.1"/>
    </source>
</evidence>
<protein>
    <submittedName>
        <fullName evidence="3">Dystrophin</fullName>
    </submittedName>
</protein>
<dbReference type="CDD" id="cd00176">
    <property type="entry name" value="SPEC"/>
    <property type="match status" value="1"/>
</dbReference>
<name>A0AAV4JWE4_9GAST</name>
<feature type="region of interest" description="Disordered" evidence="2">
    <location>
        <begin position="302"/>
        <end position="326"/>
    </location>
</feature>
<dbReference type="Proteomes" id="UP000762676">
    <property type="component" value="Unassembled WGS sequence"/>
</dbReference>
<comment type="caution">
    <text evidence="3">The sequence shown here is derived from an EMBL/GenBank/DDBJ whole genome shotgun (WGS) entry which is preliminary data.</text>
</comment>